<dbReference type="InterPro" id="IPR032708">
    <property type="entry name" value="McjB_C"/>
</dbReference>
<dbReference type="InterPro" id="IPR053521">
    <property type="entry name" value="McjB-like"/>
</dbReference>
<dbReference type="OrthoDB" id="119963at2"/>
<dbReference type="NCBIfam" id="NF033537">
    <property type="entry name" value="lasso_biosyn_B2"/>
    <property type="match status" value="1"/>
</dbReference>
<accession>A0A4Q8LW78</accession>
<dbReference type="Pfam" id="PF13471">
    <property type="entry name" value="Transglut_core3"/>
    <property type="match status" value="1"/>
</dbReference>
<feature type="domain" description="Microcin J25-processing protein McjB C-terminal" evidence="1">
    <location>
        <begin position="106"/>
        <end position="222"/>
    </location>
</feature>
<evidence type="ECO:0000313" key="2">
    <source>
        <dbReference type="EMBL" id="TAA36277.1"/>
    </source>
</evidence>
<evidence type="ECO:0000259" key="1">
    <source>
        <dbReference type="Pfam" id="PF13471"/>
    </source>
</evidence>
<name>A0A4Q8LW78_9GAMM</name>
<gene>
    <name evidence="2" type="ORF">EA655_19275</name>
</gene>
<reference evidence="2 3" key="1">
    <citation type="submission" date="2019-02" db="EMBL/GenBank/DDBJ databases">
        <title>WGS of Pseudoxanthomonas species novum from clinical isolates.</title>
        <authorList>
            <person name="Bernier A.-M."/>
            <person name="Bernard K."/>
            <person name="Vachon A."/>
        </authorList>
    </citation>
    <scope>NUCLEOTIDE SEQUENCE [LARGE SCALE GENOMIC DNA]</scope>
    <source>
        <strain evidence="2 3">NML130969</strain>
    </source>
</reference>
<organism evidence="2 3">
    <name type="scientific">Pseudoxanthomonas winnipegensis</name>
    <dbReference type="NCBI Taxonomy" id="2480810"/>
    <lineage>
        <taxon>Bacteria</taxon>
        <taxon>Pseudomonadati</taxon>
        <taxon>Pseudomonadota</taxon>
        <taxon>Gammaproteobacteria</taxon>
        <taxon>Lysobacterales</taxon>
        <taxon>Lysobacteraceae</taxon>
        <taxon>Pseudoxanthomonas</taxon>
    </lineage>
</organism>
<dbReference type="Proteomes" id="UP000294164">
    <property type="component" value="Unassembled WGS sequence"/>
</dbReference>
<sequence length="224" mass="25535">MKRLKQNQDVSYCHYDDRLIFLDTSKDRYFQINQSLERHFLEFVASGETDAASIIRLMELGILVYGDTGTQSPTQLPRPARSALEQREARTQLTARLTHDVFASLIAMQWRLKHWRLKKVLALLAYRENEEAVTSEQEPILQTHEAIAASIAFQRVRPFVPVAPCCLVDSLALAAFLTKRGIRTRLVFAVACDPFSAHAWTQYDDVVLNDTTGNVLNYVPIRVV</sequence>
<proteinExistence type="predicted"/>
<protein>
    <submittedName>
        <fullName evidence="2">Lasso peptide biosynthesis B2 protein</fullName>
    </submittedName>
</protein>
<dbReference type="EMBL" id="SHMG01000016">
    <property type="protein sequence ID" value="TAA36277.1"/>
    <property type="molecule type" value="Genomic_DNA"/>
</dbReference>
<dbReference type="RefSeq" id="WP_130535957.1">
    <property type="nucleotide sequence ID" value="NZ_SHMG01000016.1"/>
</dbReference>
<comment type="caution">
    <text evidence="2">The sequence shown here is derived from an EMBL/GenBank/DDBJ whole genome shotgun (WGS) entry which is preliminary data.</text>
</comment>
<dbReference type="AlphaFoldDB" id="A0A4Q8LW78"/>
<evidence type="ECO:0000313" key="3">
    <source>
        <dbReference type="Proteomes" id="UP000294164"/>
    </source>
</evidence>